<keyword evidence="1" id="KW-0732">Signal</keyword>
<keyword evidence="3" id="KW-1185">Reference proteome</keyword>
<dbReference type="OrthoDB" id="5429907at2759"/>
<feature type="signal peptide" evidence="1">
    <location>
        <begin position="1"/>
        <end position="25"/>
    </location>
</feature>
<accession>A0A8H7T457</accession>
<dbReference type="AlphaFoldDB" id="A0A8H7T457"/>
<gene>
    <name evidence="2" type="ORF">IFR04_013741</name>
</gene>
<organism evidence="2 3">
    <name type="scientific">Cadophora malorum</name>
    <dbReference type="NCBI Taxonomy" id="108018"/>
    <lineage>
        <taxon>Eukaryota</taxon>
        <taxon>Fungi</taxon>
        <taxon>Dikarya</taxon>
        <taxon>Ascomycota</taxon>
        <taxon>Pezizomycotina</taxon>
        <taxon>Leotiomycetes</taxon>
        <taxon>Helotiales</taxon>
        <taxon>Ploettnerulaceae</taxon>
        <taxon>Cadophora</taxon>
    </lineage>
</organism>
<evidence type="ECO:0008006" key="4">
    <source>
        <dbReference type="Google" id="ProtNLM"/>
    </source>
</evidence>
<evidence type="ECO:0000313" key="3">
    <source>
        <dbReference type="Proteomes" id="UP000664132"/>
    </source>
</evidence>
<dbReference type="EMBL" id="JAFJYH010000332">
    <property type="protein sequence ID" value="KAG4413124.1"/>
    <property type="molecule type" value="Genomic_DNA"/>
</dbReference>
<comment type="caution">
    <text evidence="2">The sequence shown here is derived from an EMBL/GenBank/DDBJ whole genome shotgun (WGS) entry which is preliminary data.</text>
</comment>
<protein>
    <recommendedName>
        <fullName evidence="4">Extracellular membrane protein CFEM domain-containing protein</fullName>
    </recommendedName>
</protein>
<dbReference type="Proteomes" id="UP000664132">
    <property type="component" value="Unassembled WGS sequence"/>
</dbReference>
<evidence type="ECO:0000313" key="2">
    <source>
        <dbReference type="EMBL" id="KAG4413124.1"/>
    </source>
</evidence>
<feature type="chain" id="PRO_5034224377" description="Extracellular membrane protein CFEM domain-containing protein" evidence="1">
    <location>
        <begin position="26"/>
        <end position="104"/>
    </location>
</feature>
<proteinExistence type="predicted"/>
<evidence type="ECO:0000256" key="1">
    <source>
        <dbReference type="SAM" id="SignalP"/>
    </source>
</evidence>
<sequence length="104" mass="10524">MKALSMNSLLVATLIASTSIFRISALPGASPVLLNRAELVLPRQCSWAGHCAGASCNIDDDCSDILTCINRTCGGVAPTKSTPAVAVPTIAAPPAPISTVVSCS</sequence>
<reference evidence="2" key="1">
    <citation type="submission" date="2021-02" db="EMBL/GenBank/DDBJ databases">
        <title>Genome sequence Cadophora malorum strain M34.</title>
        <authorList>
            <person name="Stefanovic E."/>
            <person name="Vu D."/>
            <person name="Scully C."/>
            <person name="Dijksterhuis J."/>
            <person name="Roader J."/>
            <person name="Houbraken J."/>
        </authorList>
    </citation>
    <scope>NUCLEOTIDE SEQUENCE</scope>
    <source>
        <strain evidence="2">M34</strain>
    </source>
</reference>
<name>A0A8H7T457_9HELO</name>